<feature type="transmembrane region" description="Helical" evidence="14">
    <location>
        <begin position="185"/>
        <end position="202"/>
    </location>
</feature>
<keyword evidence="5" id="KW-0997">Cell inner membrane</keyword>
<name>A0A382TVG5_9ZZZZ</name>
<keyword evidence="4" id="KW-0444">Lipid biosynthesis</keyword>
<evidence type="ECO:0000256" key="7">
    <source>
        <dbReference type="ARBA" id="ARBA00022692"/>
    </source>
</evidence>
<evidence type="ECO:0000256" key="13">
    <source>
        <dbReference type="ARBA" id="ARBA00023264"/>
    </source>
</evidence>
<keyword evidence="7 14" id="KW-0812">Transmembrane</keyword>
<feature type="transmembrane region" description="Helical" evidence="14">
    <location>
        <begin position="40"/>
        <end position="59"/>
    </location>
</feature>
<feature type="transmembrane region" description="Helical" evidence="14">
    <location>
        <begin position="214"/>
        <end position="232"/>
    </location>
</feature>
<evidence type="ECO:0000256" key="9">
    <source>
        <dbReference type="ARBA" id="ARBA00023098"/>
    </source>
</evidence>
<evidence type="ECO:0000256" key="5">
    <source>
        <dbReference type="ARBA" id="ARBA00022519"/>
    </source>
</evidence>
<dbReference type="EMBL" id="UINC01139093">
    <property type="protein sequence ID" value="SVD25428.1"/>
    <property type="molecule type" value="Genomic_DNA"/>
</dbReference>
<dbReference type="Gene3D" id="1.20.120.1760">
    <property type="match status" value="1"/>
</dbReference>
<keyword evidence="11" id="KW-0594">Phospholipid biosynthesis</keyword>
<evidence type="ECO:0000256" key="1">
    <source>
        <dbReference type="ARBA" id="ARBA00001936"/>
    </source>
</evidence>
<comment type="subcellular location">
    <subcellularLocation>
        <location evidence="2">Cell inner membrane</location>
        <topology evidence="2">Multi-pass membrane protein</topology>
    </subcellularLocation>
</comment>
<evidence type="ECO:0000313" key="15">
    <source>
        <dbReference type="EMBL" id="SVD25428.1"/>
    </source>
</evidence>
<feature type="transmembrane region" description="Helical" evidence="14">
    <location>
        <begin position="154"/>
        <end position="173"/>
    </location>
</feature>
<evidence type="ECO:0000256" key="11">
    <source>
        <dbReference type="ARBA" id="ARBA00023209"/>
    </source>
</evidence>
<proteinExistence type="predicted"/>
<gene>
    <name evidence="15" type="ORF">METZ01_LOCUS378282</name>
</gene>
<evidence type="ECO:0000256" key="6">
    <source>
        <dbReference type="ARBA" id="ARBA00022679"/>
    </source>
</evidence>
<keyword evidence="9" id="KW-0443">Lipid metabolism</keyword>
<keyword evidence="6" id="KW-0808">Transferase</keyword>
<keyword evidence="10 14" id="KW-0472">Membrane</keyword>
<dbReference type="GO" id="GO:0016780">
    <property type="term" value="F:phosphotransferase activity, for other substituted phosphate groups"/>
    <property type="evidence" value="ECO:0007669"/>
    <property type="project" value="InterPro"/>
</dbReference>
<feature type="transmembrane region" description="Helical" evidence="14">
    <location>
        <begin position="80"/>
        <end position="97"/>
    </location>
</feature>
<protein>
    <recommendedName>
        <fullName evidence="16">Phosphatidylcholine synthase</fullName>
    </recommendedName>
</protein>
<accession>A0A382TVG5</accession>
<dbReference type="GO" id="GO:0008654">
    <property type="term" value="P:phospholipid biosynthetic process"/>
    <property type="evidence" value="ECO:0007669"/>
    <property type="project" value="UniProtKB-KW"/>
</dbReference>
<dbReference type="AlphaFoldDB" id="A0A382TVG5"/>
<keyword evidence="13" id="KW-1208">Phospholipid metabolism</keyword>
<evidence type="ECO:0000256" key="4">
    <source>
        <dbReference type="ARBA" id="ARBA00022516"/>
    </source>
</evidence>
<feature type="transmembrane region" description="Helical" evidence="14">
    <location>
        <begin position="130"/>
        <end position="148"/>
    </location>
</feature>
<sequence length="247" mass="27988">MNIHNINKDKIAAWAVHGFTASGAVLGFLAIISILNSDLVGAFLWLGLALLIDGIDGTLARKIGVLDKTPNIDGLILDSVIDYLNYVIIPALMVYWFQLVPLGWEIILPAGMFAVSLYTFANMNMKTSDYYFNGFPAVWNIVVLYFYILGTSLWINAIVIISLYFITFIPIKFVHPLRVKKLRNITIFATILWSATTLKLVTTNPEINLFVDELIVIIIWIICSIYFATICLSRSLEDRINYFKFFN</sequence>
<dbReference type="InterPro" id="IPR000462">
    <property type="entry name" value="CDP-OH_P_trans"/>
</dbReference>
<evidence type="ECO:0000256" key="3">
    <source>
        <dbReference type="ARBA" id="ARBA00022475"/>
    </source>
</evidence>
<evidence type="ECO:0000256" key="12">
    <source>
        <dbReference type="ARBA" id="ARBA00023211"/>
    </source>
</evidence>
<dbReference type="InterPro" id="IPR043130">
    <property type="entry name" value="CDP-OH_PTrfase_TM_dom"/>
</dbReference>
<evidence type="ECO:0000256" key="14">
    <source>
        <dbReference type="SAM" id="Phobius"/>
    </source>
</evidence>
<feature type="transmembrane region" description="Helical" evidence="14">
    <location>
        <begin position="103"/>
        <end position="121"/>
    </location>
</feature>
<evidence type="ECO:0000256" key="10">
    <source>
        <dbReference type="ARBA" id="ARBA00023136"/>
    </source>
</evidence>
<feature type="transmembrane region" description="Helical" evidence="14">
    <location>
        <begin position="12"/>
        <end position="34"/>
    </location>
</feature>
<keyword evidence="12" id="KW-0464">Manganese</keyword>
<dbReference type="InterPro" id="IPR026027">
    <property type="entry name" value="PcS"/>
</dbReference>
<evidence type="ECO:0000256" key="2">
    <source>
        <dbReference type="ARBA" id="ARBA00004429"/>
    </source>
</evidence>
<dbReference type="Pfam" id="PF01066">
    <property type="entry name" value="CDP-OH_P_transf"/>
    <property type="match status" value="1"/>
</dbReference>
<comment type="cofactor">
    <cofactor evidence="1">
        <name>Mn(2+)</name>
        <dbReference type="ChEBI" id="CHEBI:29035"/>
    </cofactor>
</comment>
<keyword evidence="8 14" id="KW-1133">Transmembrane helix</keyword>
<organism evidence="15">
    <name type="scientific">marine metagenome</name>
    <dbReference type="NCBI Taxonomy" id="408172"/>
    <lineage>
        <taxon>unclassified sequences</taxon>
        <taxon>metagenomes</taxon>
        <taxon>ecological metagenomes</taxon>
    </lineage>
</organism>
<keyword evidence="3" id="KW-1003">Cell membrane</keyword>
<feature type="non-terminal residue" evidence="15">
    <location>
        <position position="247"/>
    </location>
</feature>
<dbReference type="PIRSF" id="PIRSF000851">
    <property type="entry name" value="PcS"/>
    <property type="match status" value="1"/>
</dbReference>
<dbReference type="GO" id="GO:0005886">
    <property type="term" value="C:plasma membrane"/>
    <property type="evidence" value="ECO:0007669"/>
    <property type="project" value="UniProtKB-SubCell"/>
</dbReference>
<evidence type="ECO:0000256" key="8">
    <source>
        <dbReference type="ARBA" id="ARBA00022989"/>
    </source>
</evidence>
<reference evidence="15" key="1">
    <citation type="submission" date="2018-05" db="EMBL/GenBank/DDBJ databases">
        <authorList>
            <person name="Lanie J.A."/>
            <person name="Ng W.-L."/>
            <person name="Kazmierczak K.M."/>
            <person name="Andrzejewski T.M."/>
            <person name="Davidsen T.M."/>
            <person name="Wayne K.J."/>
            <person name="Tettelin H."/>
            <person name="Glass J.I."/>
            <person name="Rusch D."/>
            <person name="Podicherti R."/>
            <person name="Tsui H.-C.T."/>
            <person name="Winkler M.E."/>
        </authorList>
    </citation>
    <scope>NUCLEOTIDE SEQUENCE</scope>
</reference>
<evidence type="ECO:0008006" key="16">
    <source>
        <dbReference type="Google" id="ProtNLM"/>
    </source>
</evidence>